<reference evidence="5" key="1">
    <citation type="journal article" date="2019" name="Int. J. Syst. Evol. Microbiol.">
        <title>The Global Catalogue of Microorganisms (GCM) 10K type strain sequencing project: providing services to taxonomists for standard genome sequencing and annotation.</title>
        <authorList>
            <consortium name="The Broad Institute Genomics Platform"/>
            <consortium name="The Broad Institute Genome Sequencing Center for Infectious Disease"/>
            <person name="Wu L."/>
            <person name="Ma J."/>
        </authorList>
    </citation>
    <scope>NUCLEOTIDE SEQUENCE [LARGE SCALE GENOMIC DNA]</scope>
    <source>
        <strain evidence="5">JCM 18532</strain>
    </source>
</reference>
<accession>A0ABP8ZIM5</accession>
<keyword evidence="2" id="KW-1133">Transmembrane helix</keyword>
<keyword evidence="2" id="KW-0472">Membrane</keyword>
<dbReference type="Proteomes" id="UP001499882">
    <property type="component" value="Unassembled WGS sequence"/>
</dbReference>
<feature type="domain" description="eCIS core" evidence="3">
    <location>
        <begin position="115"/>
        <end position="191"/>
    </location>
</feature>
<evidence type="ECO:0000256" key="2">
    <source>
        <dbReference type="SAM" id="Phobius"/>
    </source>
</evidence>
<feature type="transmembrane region" description="Helical" evidence="2">
    <location>
        <begin position="455"/>
        <end position="477"/>
    </location>
</feature>
<feature type="transmembrane region" description="Helical" evidence="2">
    <location>
        <begin position="483"/>
        <end position="503"/>
    </location>
</feature>
<dbReference type="InterPro" id="IPR025295">
    <property type="entry name" value="eCIS_core_dom"/>
</dbReference>
<comment type="caution">
    <text evidence="4">The sequence shown here is derived from an EMBL/GenBank/DDBJ whole genome shotgun (WGS) entry which is preliminary data.</text>
</comment>
<evidence type="ECO:0000313" key="4">
    <source>
        <dbReference type="EMBL" id="GAA4757778.1"/>
    </source>
</evidence>
<feature type="compositionally biased region" description="Low complexity" evidence="1">
    <location>
        <begin position="233"/>
        <end position="242"/>
    </location>
</feature>
<proteinExistence type="predicted"/>
<keyword evidence="5" id="KW-1185">Reference proteome</keyword>
<name>A0ABP8ZIM5_9ACTN</name>
<keyword evidence="2" id="KW-0812">Transmembrane</keyword>
<feature type="region of interest" description="Disordered" evidence="1">
    <location>
        <begin position="229"/>
        <end position="268"/>
    </location>
</feature>
<feature type="region of interest" description="Disordered" evidence="1">
    <location>
        <begin position="62"/>
        <end position="113"/>
    </location>
</feature>
<evidence type="ECO:0000256" key="1">
    <source>
        <dbReference type="SAM" id="MobiDB-lite"/>
    </source>
</evidence>
<protein>
    <recommendedName>
        <fullName evidence="3">eCIS core domain-containing protein</fullName>
    </recommendedName>
</protein>
<dbReference type="RefSeq" id="WP_345529766.1">
    <property type="nucleotide sequence ID" value="NZ_BAABKN010000036.1"/>
</dbReference>
<dbReference type="Pfam" id="PF13699">
    <property type="entry name" value="eCIS_core"/>
    <property type="match status" value="1"/>
</dbReference>
<evidence type="ECO:0000313" key="5">
    <source>
        <dbReference type="Proteomes" id="UP001499882"/>
    </source>
</evidence>
<gene>
    <name evidence="4" type="ORF">GCM10023350_49260</name>
</gene>
<evidence type="ECO:0000259" key="3">
    <source>
        <dbReference type="Pfam" id="PF13699"/>
    </source>
</evidence>
<sequence length="672" mass="69313">MSNGPTHATQEAEQAAPQPVAVEPMMGAIAPVPLMVGHAEDRAERDADAMADSALGRLRRLEGDTHSHGPGCDHSQVRRSAAPPSGTPVVGYEGGALDSGTSSAIESRRGGGRALDADVRRRMETAFNTSFSSVRIHDDSHAAKLNGAVSATAFTTGKDIFFGSRQYAPGTPSGDRVLAHELAHTLQPDGGTRRQVATAPGVSPRAHAAIVRSVATTHTVRRGLMDYFRKKPAAGPGPEAAQPGPPQVNNLTPPPKKYQGGAGKLPTNMEERGKATVVGTVVGGAKVAGMATTGTGVAGNALGGAVGGAAGLLTTADALTGLNNARKMGNDAEAYGDKGMSNLSDRKYKNQGMQALGGAVTMAKGGVEMGYLASAGESGIKAAMKSGVANGALGAAAGGLGVAVGSVQTLQGLWKSGKAVQKLCRLTWGRSQEMYSKRGKESWKPAILSAEKFKLGVGVVKTALGVLGIAAGALLIVSNPIGWGIGIAAAIAGGVYAATKIGAKIRDASKRTEIAKQIQGGQPADEIEADGGGKKTVIDSNRTIVKNVKKANERSKKKNDGAEVGDDVKARSVAIEKANEVARLASNTAVIASEMREAMLWADDTGQEGVWGALEAEVEKPSGIPARFPHESWKELYDAYMLLSTINVTREEAVAPSGQELIEKKLSKMESM</sequence>
<organism evidence="4 5">
    <name type="scientific">Nocardioides endophyticus</name>
    <dbReference type="NCBI Taxonomy" id="1353775"/>
    <lineage>
        <taxon>Bacteria</taxon>
        <taxon>Bacillati</taxon>
        <taxon>Actinomycetota</taxon>
        <taxon>Actinomycetes</taxon>
        <taxon>Propionibacteriales</taxon>
        <taxon>Nocardioidaceae</taxon>
        <taxon>Nocardioides</taxon>
    </lineage>
</organism>
<dbReference type="EMBL" id="BAABKN010000036">
    <property type="protein sequence ID" value="GAA4757778.1"/>
    <property type="molecule type" value="Genomic_DNA"/>
</dbReference>